<feature type="transmembrane region" description="Helical" evidence="1">
    <location>
        <begin position="152"/>
        <end position="171"/>
    </location>
</feature>
<feature type="transmembrane region" description="Helical" evidence="1">
    <location>
        <begin position="20"/>
        <end position="43"/>
    </location>
</feature>
<gene>
    <name evidence="2" type="ORF">SAMN04487771_103417</name>
</gene>
<evidence type="ECO:0000313" key="3">
    <source>
        <dbReference type="Proteomes" id="UP000199820"/>
    </source>
</evidence>
<reference evidence="2 3" key="1">
    <citation type="submission" date="2016-10" db="EMBL/GenBank/DDBJ databases">
        <authorList>
            <person name="de Groot N.N."/>
        </authorList>
    </citation>
    <scope>NUCLEOTIDE SEQUENCE [LARGE SCALE GENOMIC DNA]</scope>
    <source>
        <strain evidence="2 3">KH1P1</strain>
    </source>
</reference>
<dbReference type="InterPro" id="IPR012651">
    <property type="entry name" value="Thia_Transptr_ThiT"/>
</dbReference>
<keyword evidence="1" id="KW-0472">Membrane</keyword>
<protein>
    <submittedName>
        <fullName evidence="2">Thiamine transporter</fullName>
    </submittedName>
</protein>
<dbReference type="OrthoDB" id="9795813at2"/>
<keyword evidence="3" id="KW-1185">Reference proteome</keyword>
<feature type="transmembrane region" description="Helical" evidence="1">
    <location>
        <begin position="55"/>
        <end position="74"/>
    </location>
</feature>
<dbReference type="AlphaFoldDB" id="A0A1I0GHF0"/>
<dbReference type="RefSeq" id="WP_074649900.1">
    <property type="nucleotide sequence ID" value="NZ_FOIL01000034.1"/>
</dbReference>
<organism evidence="2 3">
    <name type="scientific">[Clostridium] aminophilum</name>
    <dbReference type="NCBI Taxonomy" id="1526"/>
    <lineage>
        <taxon>Bacteria</taxon>
        <taxon>Bacillati</taxon>
        <taxon>Bacillota</taxon>
        <taxon>Clostridia</taxon>
        <taxon>Lachnospirales</taxon>
        <taxon>Lachnospiraceae</taxon>
    </lineage>
</organism>
<dbReference type="EMBL" id="FOIL01000034">
    <property type="protein sequence ID" value="SET70573.1"/>
    <property type="molecule type" value="Genomic_DNA"/>
</dbReference>
<dbReference type="Proteomes" id="UP000199820">
    <property type="component" value="Unassembled WGS sequence"/>
</dbReference>
<proteinExistence type="predicted"/>
<dbReference type="GO" id="GO:0015234">
    <property type="term" value="F:thiamine transmembrane transporter activity"/>
    <property type="evidence" value="ECO:0007669"/>
    <property type="project" value="InterPro"/>
</dbReference>
<keyword evidence="1" id="KW-0812">Transmembrane</keyword>
<dbReference type="GO" id="GO:0005886">
    <property type="term" value="C:plasma membrane"/>
    <property type="evidence" value="ECO:0007669"/>
    <property type="project" value="InterPro"/>
</dbReference>
<accession>A0A1I0GHF0</accession>
<keyword evidence="1" id="KW-1133">Transmembrane helix</keyword>
<feature type="transmembrane region" description="Helical" evidence="1">
    <location>
        <begin position="128"/>
        <end position="145"/>
    </location>
</feature>
<name>A0A1I0GHF0_9FIRM</name>
<feature type="transmembrane region" description="Helical" evidence="1">
    <location>
        <begin position="80"/>
        <end position="97"/>
    </location>
</feature>
<dbReference type="Gene3D" id="1.10.1760.20">
    <property type="match status" value="1"/>
</dbReference>
<dbReference type="STRING" id="1526.SAMN02910262_01321"/>
<dbReference type="Pfam" id="PF09515">
    <property type="entry name" value="Thia_YuaJ"/>
    <property type="match status" value="1"/>
</dbReference>
<evidence type="ECO:0000313" key="2">
    <source>
        <dbReference type="EMBL" id="SET70573.1"/>
    </source>
</evidence>
<dbReference type="eggNOG" id="COG3859">
    <property type="taxonomic scope" value="Bacteria"/>
</dbReference>
<sequence>MSLLVNSTVDEWGGITYTPTAAGFTAIVLAILALMILGCGLFGQNQKLSTRQLSVSSLAIALGVITSMIELIHMPMGGSVTLFSMLFIALIGYWNGLRPGIMTAVAYGLLQMLINPYIISVPQMICDYLLAFGALGLSGLFRHSAHGLLKGYLAAVLGRYCFSVLSGWIFFGTYASDYGFRSAFLYSLAYNGAYLGLEALFTVILICIPNVQNALGYVRQFTADDAEDRNAASRHRIA</sequence>
<evidence type="ECO:0000256" key="1">
    <source>
        <dbReference type="SAM" id="Phobius"/>
    </source>
</evidence>
<feature type="transmembrane region" description="Helical" evidence="1">
    <location>
        <begin position="183"/>
        <end position="208"/>
    </location>
</feature>